<reference evidence="2 3" key="1">
    <citation type="submission" date="2022-05" db="EMBL/GenBank/DDBJ databases">
        <authorList>
            <person name="Park J.-S."/>
        </authorList>
    </citation>
    <scope>NUCLEOTIDE SEQUENCE [LARGE SCALE GENOMIC DNA]</scope>
    <source>
        <strain evidence="2 3">2012CJ35-5</strain>
    </source>
</reference>
<organism evidence="2 3">
    <name type="scientific">Flagellimonas spongiicola</name>
    <dbReference type="NCBI Taxonomy" id="2942208"/>
    <lineage>
        <taxon>Bacteria</taxon>
        <taxon>Pseudomonadati</taxon>
        <taxon>Bacteroidota</taxon>
        <taxon>Flavobacteriia</taxon>
        <taxon>Flavobacteriales</taxon>
        <taxon>Flavobacteriaceae</taxon>
        <taxon>Flagellimonas</taxon>
    </lineage>
</organism>
<keyword evidence="1" id="KW-0812">Transmembrane</keyword>
<feature type="transmembrane region" description="Helical" evidence="1">
    <location>
        <begin position="20"/>
        <end position="39"/>
    </location>
</feature>
<dbReference type="Proteomes" id="UP001203607">
    <property type="component" value="Unassembled WGS sequence"/>
</dbReference>
<name>A0ABT0PPG8_9FLAO</name>
<sequence length="238" mass="28319">MDINESKKNAVEVIFEKITYANIIRYLLAAVMLMKSIEYYNTGKIALEVDISKGLFFFIAVGIVFYWIYRPTYYDKFFMFVLDIIIKIWRSLFKNTKVDNYRNFFEREEQLRKEECMNFYYSLSKGLAKSYYTNNIRLKASSIHFFAMSSLTFFILFFFSLNYAATSFLNIFNQKALTFLGMGLFSFVFALRMDIDLEIKELDNIKRVKNHVKKGKKYDELLENIKKNYSDTKDDVGQ</sequence>
<proteinExistence type="predicted"/>
<accession>A0ABT0PPG8</accession>
<evidence type="ECO:0008006" key="4">
    <source>
        <dbReference type="Google" id="ProtNLM"/>
    </source>
</evidence>
<keyword evidence="1" id="KW-1133">Transmembrane helix</keyword>
<feature type="transmembrane region" description="Helical" evidence="1">
    <location>
        <begin position="145"/>
        <end position="165"/>
    </location>
</feature>
<dbReference type="EMBL" id="JAMFMA010000001">
    <property type="protein sequence ID" value="MCL6273295.1"/>
    <property type="molecule type" value="Genomic_DNA"/>
</dbReference>
<protein>
    <recommendedName>
        <fullName evidence="4">SMODS and SLOG-associating 2TM effector domain-containing protein</fullName>
    </recommendedName>
</protein>
<keyword evidence="1" id="KW-0472">Membrane</keyword>
<feature type="transmembrane region" description="Helical" evidence="1">
    <location>
        <begin position="51"/>
        <end position="69"/>
    </location>
</feature>
<comment type="caution">
    <text evidence="2">The sequence shown here is derived from an EMBL/GenBank/DDBJ whole genome shotgun (WGS) entry which is preliminary data.</text>
</comment>
<evidence type="ECO:0000313" key="2">
    <source>
        <dbReference type="EMBL" id="MCL6273295.1"/>
    </source>
</evidence>
<evidence type="ECO:0000313" key="3">
    <source>
        <dbReference type="Proteomes" id="UP001203607"/>
    </source>
</evidence>
<dbReference type="RefSeq" id="WP_249656472.1">
    <property type="nucleotide sequence ID" value="NZ_JAMFMA010000001.1"/>
</dbReference>
<keyword evidence="3" id="KW-1185">Reference proteome</keyword>
<gene>
    <name evidence="2" type="ORF">M3P19_04700</name>
</gene>
<feature type="transmembrane region" description="Helical" evidence="1">
    <location>
        <begin position="171"/>
        <end position="191"/>
    </location>
</feature>
<evidence type="ECO:0000256" key="1">
    <source>
        <dbReference type="SAM" id="Phobius"/>
    </source>
</evidence>